<dbReference type="Gene3D" id="1.10.287.70">
    <property type="match status" value="1"/>
</dbReference>
<evidence type="ECO:0000259" key="9">
    <source>
        <dbReference type="Pfam" id="PF20519"/>
    </source>
</evidence>
<dbReference type="GO" id="GO:0016020">
    <property type="term" value="C:membrane"/>
    <property type="evidence" value="ECO:0007669"/>
    <property type="project" value="UniProtKB-SubCell"/>
</dbReference>
<evidence type="ECO:0000256" key="2">
    <source>
        <dbReference type="ARBA" id="ARBA00007200"/>
    </source>
</evidence>
<dbReference type="AlphaFoldDB" id="A0A225WZ31"/>
<reference evidence="11" key="1">
    <citation type="submission" date="2017-03" db="EMBL/GenBank/DDBJ databases">
        <title>Phytopthora megakarya and P. palmivora, two closely related causual agents of cacao black pod achieved similar genome size and gene model numbers by different mechanisms.</title>
        <authorList>
            <person name="Ali S."/>
            <person name="Shao J."/>
            <person name="Larry D.J."/>
            <person name="Kronmiller B."/>
            <person name="Shen D."/>
            <person name="Strem M.D."/>
            <person name="Melnick R.L."/>
            <person name="Guiltinan M.J."/>
            <person name="Tyler B.M."/>
            <person name="Meinhardt L.W."/>
            <person name="Bailey B.A."/>
        </authorList>
    </citation>
    <scope>NUCLEOTIDE SEQUENCE [LARGE SCALE GENOMIC DNA]</scope>
    <source>
        <strain evidence="11">zdho120</strain>
    </source>
</reference>
<comment type="subcellular location">
    <subcellularLocation>
        <location evidence="1">Membrane</location>
        <topology evidence="1">Multi-pass membrane protein</topology>
    </subcellularLocation>
</comment>
<comment type="similarity">
    <text evidence="2">Belongs to the polycystin family.</text>
</comment>
<dbReference type="PANTHER" id="PTHR10877:SF183">
    <property type="entry name" value="AT14535P-RELATED"/>
    <property type="match status" value="1"/>
</dbReference>
<feature type="transmembrane region" description="Helical" evidence="7">
    <location>
        <begin position="46"/>
        <end position="62"/>
    </location>
</feature>
<feature type="transmembrane region" description="Helical" evidence="7">
    <location>
        <begin position="431"/>
        <end position="453"/>
    </location>
</feature>
<keyword evidence="5 7" id="KW-0472">Membrane</keyword>
<feature type="region of interest" description="Disordered" evidence="6">
    <location>
        <begin position="647"/>
        <end position="670"/>
    </location>
</feature>
<evidence type="ECO:0000313" key="10">
    <source>
        <dbReference type="EMBL" id="OWZ22090.1"/>
    </source>
</evidence>
<sequence length="726" mass="80996">MKALPSFMQSTSILVPPRPRPVGIPQQFLLRDLKEKRKFRLLSRKLLAFITFVSIYLTALLMDRNISGRSVVQNIVETKLLMSPQGSSTVVFGSIASSNDFWDWFINSFLSIIYSGSGSDEAYTLASQTVILGGFHVWQTRYAALNFSDPGSKSKNCYSDIPLLQNKTCYSKKEDSIEPFGVTNGTNESVAELQKLEMFSYSTDNDSDISGFQTFFLRSATNGANELAIAKLMQQYSWIDRQTKEVVIIMSLFNPSLRVLSIVHLTVDFNLAGGVTPTSDVQVINLEPYDFYLKKNIVRTILEAIFIAHVVYFALVELWDVCVLSGGNYRIYITRYGLMNNIGDWANIFVNSAIIIWRYCSQKTSTRQKMLQLESFDEYINPLPLMIWDRILLGLNLFNILLLTARALKYFQVTKGGRRLMRSVYGAMPEVMSFIPIYISVIVGYSFAGHMLYGLNFTEWATFPRAVFRVFELNFGLYDPGPIYDQGGIFSAIFIYTGNIVFCILMLNVFMAIVMSTWERLSEQEADRAEERNQFSRDLGVTDILFLMAMKEDHVDALIDVALQLEGDKLVTRNAFCKTWDELDDDEVPEWTVSRVMGWYWDRSDLASTASGFTAGTQALASFGSAAAVSKAMAKFSSAAAVANATSKPTSPKKYAGQSPVDSEAEQEEAVEVVKSARDLDTTPGAPPLAKNPSIVSVVNAFGVPAIQVPWGASKPTVNSKVGVDG</sequence>
<dbReference type="OrthoDB" id="444119at2759"/>
<keyword evidence="11" id="KW-1185">Reference proteome</keyword>
<dbReference type="InterPro" id="IPR046791">
    <property type="entry name" value="Polycystin_dom"/>
</dbReference>
<evidence type="ECO:0000259" key="8">
    <source>
        <dbReference type="Pfam" id="PF08016"/>
    </source>
</evidence>
<dbReference type="Pfam" id="PF08016">
    <property type="entry name" value="PKD_channel"/>
    <property type="match status" value="1"/>
</dbReference>
<dbReference type="EMBL" id="NBNE01000163">
    <property type="protein sequence ID" value="OWZ22090.1"/>
    <property type="molecule type" value="Genomic_DNA"/>
</dbReference>
<evidence type="ECO:0000256" key="3">
    <source>
        <dbReference type="ARBA" id="ARBA00022692"/>
    </source>
</evidence>
<evidence type="ECO:0000256" key="7">
    <source>
        <dbReference type="SAM" id="Phobius"/>
    </source>
</evidence>
<evidence type="ECO:0000256" key="6">
    <source>
        <dbReference type="SAM" id="MobiDB-lite"/>
    </source>
</evidence>
<protein>
    <submittedName>
        <fullName evidence="10">Polycystin Cation Channel</fullName>
    </submittedName>
</protein>
<feature type="transmembrane region" description="Helical" evidence="7">
    <location>
        <begin position="391"/>
        <end position="411"/>
    </location>
</feature>
<gene>
    <name evidence="10" type="ORF">PHMEG_0003256</name>
</gene>
<evidence type="ECO:0000313" key="11">
    <source>
        <dbReference type="Proteomes" id="UP000198211"/>
    </source>
</evidence>
<evidence type="ECO:0000256" key="1">
    <source>
        <dbReference type="ARBA" id="ARBA00004141"/>
    </source>
</evidence>
<feature type="transmembrane region" description="Helical" evidence="7">
    <location>
        <begin position="489"/>
        <end position="514"/>
    </location>
</feature>
<dbReference type="STRING" id="4795.A0A225WZ31"/>
<feature type="domain" description="Polycystin cation channel PKD1/PKD2" evidence="8">
    <location>
        <begin position="348"/>
        <end position="519"/>
    </location>
</feature>
<proteinExistence type="inferred from homology"/>
<organism evidence="10 11">
    <name type="scientific">Phytophthora megakarya</name>
    <dbReference type="NCBI Taxonomy" id="4795"/>
    <lineage>
        <taxon>Eukaryota</taxon>
        <taxon>Sar</taxon>
        <taxon>Stramenopiles</taxon>
        <taxon>Oomycota</taxon>
        <taxon>Peronosporomycetes</taxon>
        <taxon>Peronosporales</taxon>
        <taxon>Peronosporaceae</taxon>
        <taxon>Phytophthora</taxon>
    </lineage>
</organism>
<comment type="caution">
    <text evidence="10">The sequence shown here is derived from an EMBL/GenBank/DDBJ whole genome shotgun (WGS) entry which is preliminary data.</text>
</comment>
<dbReference type="PANTHER" id="PTHR10877">
    <property type="entry name" value="POLYCYSTIN FAMILY MEMBER"/>
    <property type="match status" value="1"/>
</dbReference>
<evidence type="ECO:0000256" key="4">
    <source>
        <dbReference type="ARBA" id="ARBA00022989"/>
    </source>
</evidence>
<dbReference type="Proteomes" id="UP000198211">
    <property type="component" value="Unassembled WGS sequence"/>
</dbReference>
<keyword evidence="3 7" id="KW-0812">Transmembrane</keyword>
<dbReference type="Pfam" id="PF20519">
    <property type="entry name" value="Polycystin_dom"/>
    <property type="match status" value="1"/>
</dbReference>
<evidence type="ECO:0000256" key="5">
    <source>
        <dbReference type="ARBA" id="ARBA00023136"/>
    </source>
</evidence>
<accession>A0A225WZ31</accession>
<dbReference type="InterPro" id="IPR051223">
    <property type="entry name" value="Polycystin"/>
</dbReference>
<feature type="domain" description="Polycystin" evidence="9">
    <location>
        <begin position="92"/>
        <end position="286"/>
    </location>
</feature>
<dbReference type="InterPro" id="IPR013122">
    <property type="entry name" value="PKD1_2_channel"/>
</dbReference>
<keyword evidence="4 7" id="KW-1133">Transmembrane helix</keyword>
<name>A0A225WZ31_9STRA</name>